<comment type="caution">
    <text evidence="2">The sequence shown here is derived from an EMBL/GenBank/DDBJ whole genome shotgun (WGS) entry which is preliminary data.</text>
</comment>
<dbReference type="EMBL" id="LCHL01000027">
    <property type="protein sequence ID" value="KKT32310.1"/>
    <property type="molecule type" value="Genomic_DNA"/>
</dbReference>
<dbReference type="AlphaFoldDB" id="A0A0G1GCQ4"/>
<protein>
    <submittedName>
        <fullName evidence="2">Copper amine oxidase domain protein</fullName>
    </submittedName>
</protein>
<feature type="domain" description="Phosphodiester glycosidase" evidence="1">
    <location>
        <begin position="24"/>
        <end position="148"/>
    </location>
</feature>
<organism evidence="2 3">
    <name type="scientific">Candidatus Woesebacteria bacterium GW2011_GWB1_44_11b</name>
    <dbReference type="NCBI Taxonomy" id="1618580"/>
    <lineage>
        <taxon>Bacteria</taxon>
        <taxon>Candidatus Woeseibacteriota</taxon>
    </lineage>
</organism>
<dbReference type="InterPro" id="IPR018711">
    <property type="entry name" value="NAGPA"/>
</dbReference>
<sequence>MRKQDNTRLGRWINGGNLFWSSRAIFYFDGSGAHYLQDSSGFSGGLAAGIVNYPGLVNGGAVQIDDSQSGLSDKQKAVGTKVGIGLRDSKNVMIVIGRSVTMQQFAYIFKSLGATGALNLDTGGSTALYYNGKYMAGPGRNLPNAIIFAR</sequence>
<dbReference type="Pfam" id="PF09992">
    <property type="entry name" value="NAGPA"/>
    <property type="match status" value="1"/>
</dbReference>
<evidence type="ECO:0000259" key="1">
    <source>
        <dbReference type="Pfam" id="PF09992"/>
    </source>
</evidence>
<evidence type="ECO:0000313" key="3">
    <source>
        <dbReference type="Proteomes" id="UP000034192"/>
    </source>
</evidence>
<gene>
    <name evidence="2" type="ORF">UW21_C0027G0012</name>
</gene>
<proteinExistence type="predicted"/>
<evidence type="ECO:0000313" key="2">
    <source>
        <dbReference type="EMBL" id="KKT32310.1"/>
    </source>
</evidence>
<accession>A0A0G1GCQ4</accession>
<name>A0A0G1GCQ4_9BACT</name>
<reference evidence="2 3" key="1">
    <citation type="journal article" date="2015" name="Nature">
        <title>rRNA introns, odd ribosomes, and small enigmatic genomes across a large radiation of phyla.</title>
        <authorList>
            <person name="Brown C.T."/>
            <person name="Hug L.A."/>
            <person name="Thomas B.C."/>
            <person name="Sharon I."/>
            <person name="Castelle C.J."/>
            <person name="Singh A."/>
            <person name="Wilkins M.J."/>
            <person name="Williams K.H."/>
            <person name="Banfield J.F."/>
        </authorList>
    </citation>
    <scope>NUCLEOTIDE SEQUENCE [LARGE SCALE GENOMIC DNA]</scope>
</reference>
<dbReference type="Proteomes" id="UP000034192">
    <property type="component" value="Unassembled WGS sequence"/>
</dbReference>